<dbReference type="GO" id="GO:0003677">
    <property type="term" value="F:DNA binding"/>
    <property type="evidence" value="ECO:0007669"/>
    <property type="project" value="InterPro"/>
</dbReference>
<dbReference type="CDD" id="cd00093">
    <property type="entry name" value="HTH_XRE"/>
    <property type="match status" value="1"/>
</dbReference>
<sequence length="262" mass="28663">MLPGCNPRVMSGSPAQDLRWLVSRRAAPITRRRRDSNSSESEGFQMAEEKLAAGDEGDNKPMTLTGRNLNYLMGRKHVDAATLSKEIGLGIATVNAMRRGVGNPTLSTLLSLARYFGVSLTELTETDLSREQPRSGPAKTMPLVRLAEVNDFLEQKLDRFQTYTTEIESSGNATYFAVQLNNDALAPLLTPGTVLIVARGEEPCDGDTVLVRIGTHSPCLRRIFIDGDHCLFASISQDSEVPPAIYKNYEVIAIAIKAIKPI</sequence>
<reference evidence="2 3" key="1">
    <citation type="submission" date="2018-10" db="EMBL/GenBank/DDBJ databases">
        <title>Draft Genome Sequence of Ralstonia pseudosolanacearum (R. solanacearum phylotype I) Strain Tg03 Isolated from Luffa cylindrica in China.</title>
        <authorList>
            <person name="Yuan G.-Q."/>
            <person name="Li Q.-Q."/>
            <person name="Zhang Y.-W."/>
        </authorList>
    </citation>
    <scope>NUCLEOTIDE SEQUENCE [LARGE SCALE GENOMIC DNA]</scope>
    <source>
        <strain evidence="2 3">Tg03</strain>
    </source>
</reference>
<comment type="caution">
    <text evidence="2">The sequence shown here is derived from an EMBL/GenBank/DDBJ whole genome shotgun (WGS) entry which is preliminary data.</text>
</comment>
<dbReference type="Gene3D" id="2.10.109.10">
    <property type="entry name" value="Umud Fragment, subunit A"/>
    <property type="match status" value="1"/>
</dbReference>
<dbReference type="Pfam" id="PF00717">
    <property type="entry name" value="Peptidase_S24"/>
    <property type="match status" value="1"/>
</dbReference>
<dbReference type="InterPro" id="IPR015927">
    <property type="entry name" value="Peptidase_S24_S26A/B/C"/>
</dbReference>
<dbReference type="PROSITE" id="PS50943">
    <property type="entry name" value="HTH_CROC1"/>
    <property type="match status" value="1"/>
</dbReference>
<accession>A0A454TL27</accession>
<dbReference type="Proteomes" id="UP000271222">
    <property type="component" value="Unassembled WGS sequence"/>
</dbReference>
<name>A0A454TL27_9RALS</name>
<evidence type="ECO:0000313" key="3">
    <source>
        <dbReference type="Proteomes" id="UP000271222"/>
    </source>
</evidence>
<evidence type="ECO:0000313" key="2">
    <source>
        <dbReference type="EMBL" id="RNM02653.1"/>
    </source>
</evidence>
<dbReference type="InterPro" id="IPR010982">
    <property type="entry name" value="Lambda_DNA-bd_dom_sf"/>
</dbReference>
<gene>
    <name evidence="2" type="ORF">EGA29_20945</name>
</gene>
<dbReference type="Gene3D" id="1.10.260.40">
    <property type="entry name" value="lambda repressor-like DNA-binding domains"/>
    <property type="match status" value="1"/>
</dbReference>
<dbReference type="EMBL" id="RJTL01000042">
    <property type="protein sequence ID" value="RNM02653.1"/>
    <property type="molecule type" value="Genomic_DNA"/>
</dbReference>
<organism evidence="2 3">
    <name type="scientific">Ralstonia pseudosolanacearum</name>
    <dbReference type="NCBI Taxonomy" id="1310165"/>
    <lineage>
        <taxon>Bacteria</taxon>
        <taxon>Pseudomonadati</taxon>
        <taxon>Pseudomonadota</taxon>
        <taxon>Betaproteobacteria</taxon>
        <taxon>Burkholderiales</taxon>
        <taxon>Burkholderiaceae</taxon>
        <taxon>Ralstonia</taxon>
        <taxon>Ralstonia solanacearum species complex</taxon>
    </lineage>
</organism>
<dbReference type="InterPro" id="IPR001387">
    <property type="entry name" value="Cro/C1-type_HTH"/>
</dbReference>
<proteinExistence type="predicted"/>
<dbReference type="SUPFAM" id="SSF51306">
    <property type="entry name" value="LexA/Signal peptidase"/>
    <property type="match status" value="1"/>
</dbReference>
<dbReference type="InterPro" id="IPR036286">
    <property type="entry name" value="LexA/Signal_pep-like_sf"/>
</dbReference>
<feature type="domain" description="HTH cro/C1-type" evidence="1">
    <location>
        <begin position="83"/>
        <end position="123"/>
    </location>
</feature>
<protein>
    <submittedName>
        <fullName evidence="2">XRE family transcriptional regulator</fullName>
    </submittedName>
</protein>
<dbReference type="AlphaFoldDB" id="A0A454TL27"/>
<dbReference type="Pfam" id="PF13443">
    <property type="entry name" value="HTH_26"/>
    <property type="match status" value="1"/>
</dbReference>
<evidence type="ECO:0000259" key="1">
    <source>
        <dbReference type="PROSITE" id="PS50943"/>
    </source>
</evidence>
<dbReference type="SUPFAM" id="SSF47413">
    <property type="entry name" value="lambda repressor-like DNA-binding domains"/>
    <property type="match status" value="1"/>
</dbReference>
<dbReference type="SMART" id="SM00530">
    <property type="entry name" value="HTH_XRE"/>
    <property type="match status" value="1"/>
</dbReference>